<reference evidence="9" key="1">
    <citation type="submission" date="2022-03" db="EMBL/GenBank/DDBJ databases">
        <title>Complete genome sequence of Caldinitratiruptor microaerophilus.</title>
        <authorList>
            <person name="Mukaiyama R."/>
            <person name="Nishiyama T."/>
            <person name="Ueda K."/>
        </authorList>
    </citation>
    <scope>NUCLEOTIDE SEQUENCE</scope>
    <source>
        <strain evidence="9">JCM 16183</strain>
    </source>
</reference>
<feature type="binding site" description="in other chain" evidence="7">
    <location>
        <position position="95"/>
    </location>
    <ligand>
        <name>5-phospho-alpha-D-ribose 1-diphosphate</name>
        <dbReference type="ChEBI" id="CHEBI:58017"/>
        <note>ligand shared between dimeric partners</note>
    </ligand>
</feature>
<evidence type="ECO:0000256" key="6">
    <source>
        <dbReference type="ARBA" id="ARBA00022975"/>
    </source>
</evidence>
<feature type="binding site" description="in other chain" evidence="7">
    <location>
        <begin position="119"/>
        <end position="127"/>
    </location>
    <ligand>
        <name>5-phospho-alpha-D-ribose 1-diphosphate</name>
        <dbReference type="ChEBI" id="CHEBI:58017"/>
        <note>ligand shared between dimeric partners</note>
    </ligand>
</feature>
<evidence type="ECO:0000256" key="1">
    <source>
        <dbReference type="ARBA" id="ARBA00004889"/>
    </source>
</evidence>
<evidence type="ECO:0000313" key="9">
    <source>
        <dbReference type="EMBL" id="BDG60686.1"/>
    </source>
</evidence>
<feature type="binding site" evidence="7">
    <location>
        <position position="123"/>
    </location>
    <ligand>
        <name>orotate</name>
        <dbReference type="ChEBI" id="CHEBI:30839"/>
    </ligand>
</feature>
<dbReference type="Pfam" id="PF00156">
    <property type="entry name" value="Pribosyltran"/>
    <property type="match status" value="1"/>
</dbReference>
<dbReference type="InterPro" id="IPR000836">
    <property type="entry name" value="PRTase_dom"/>
</dbReference>
<comment type="caution">
    <text evidence="7">Lacks conserved residue(s) required for the propagation of feature annotation.</text>
</comment>
<gene>
    <name evidence="7 9" type="primary">pyrE</name>
    <name evidence="9" type="ORF">caldi_17760</name>
</gene>
<evidence type="ECO:0000256" key="7">
    <source>
        <dbReference type="HAMAP-Rule" id="MF_01208"/>
    </source>
</evidence>
<dbReference type="GO" id="GO:0044205">
    <property type="term" value="P:'de novo' UMP biosynthetic process"/>
    <property type="evidence" value="ECO:0007669"/>
    <property type="project" value="UniProtKB-UniRule"/>
</dbReference>
<dbReference type="GO" id="GO:0004588">
    <property type="term" value="F:orotate phosphoribosyltransferase activity"/>
    <property type="evidence" value="ECO:0007669"/>
    <property type="project" value="UniProtKB-UniRule"/>
</dbReference>
<evidence type="ECO:0000313" key="10">
    <source>
        <dbReference type="Proteomes" id="UP001163687"/>
    </source>
</evidence>
<comment type="catalytic activity">
    <reaction evidence="7">
        <text>orotidine 5'-phosphate + diphosphate = orotate + 5-phospho-alpha-D-ribose 1-diphosphate</text>
        <dbReference type="Rhea" id="RHEA:10380"/>
        <dbReference type="ChEBI" id="CHEBI:30839"/>
        <dbReference type="ChEBI" id="CHEBI:33019"/>
        <dbReference type="ChEBI" id="CHEBI:57538"/>
        <dbReference type="ChEBI" id="CHEBI:58017"/>
        <dbReference type="EC" id="2.4.2.10"/>
    </reaction>
</comment>
<keyword evidence="5 7" id="KW-0460">Magnesium</keyword>
<accession>A0AA35CNN1</accession>
<dbReference type="PANTHER" id="PTHR19278">
    <property type="entry name" value="OROTATE PHOSPHORIBOSYLTRANSFERASE"/>
    <property type="match status" value="1"/>
</dbReference>
<evidence type="ECO:0000256" key="4">
    <source>
        <dbReference type="ARBA" id="ARBA00022679"/>
    </source>
</evidence>
<evidence type="ECO:0000256" key="5">
    <source>
        <dbReference type="ARBA" id="ARBA00022842"/>
    </source>
</evidence>
<dbReference type="AlphaFoldDB" id="A0AA35CNN1"/>
<dbReference type="GO" id="GO:0019856">
    <property type="term" value="P:pyrimidine nucleobase biosynthetic process"/>
    <property type="evidence" value="ECO:0007669"/>
    <property type="project" value="InterPro"/>
</dbReference>
<dbReference type="CDD" id="cd06223">
    <property type="entry name" value="PRTases_typeI"/>
    <property type="match status" value="1"/>
</dbReference>
<comment type="similarity">
    <text evidence="7">Belongs to the purine/pyrimidine phosphoribosyltransferase family. PyrE subfamily.</text>
</comment>
<dbReference type="KEGG" id="cmic:caldi_17760"/>
<dbReference type="NCBIfam" id="TIGR01367">
    <property type="entry name" value="pyrE_Therm"/>
    <property type="match status" value="1"/>
</dbReference>
<evidence type="ECO:0000256" key="3">
    <source>
        <dbReference type="ARBA" id="ARBA00022676"/>
    </source>
</evidence>
<dbReference type="PANTHER" id="PTHR19278:SF9">
    <property type="entry name" value="URIDINE 5'-MONOPHOSPHATE SYNTHASE"/>
    <property type="match status" value="1"/>
</dbReference>
<comment type="function">
    <text evidence="7">Catalyzes the transfer of a ribosyl phosphate group from 5-phosphoribose 1-diphosphate to orotate, leading to the formation of orotidine monophosphate (OMP).</text>
</comment>
<dbReference type="EMBL" id="AP025628">
    <property type="protein sequence ID" value="BDG60686.1"/>
    <property type="molecule type" value="Genomic_DNA"/>
</dbReference>
<dbReference type="EC" id="2.4.2.10" evidence="2 7"/>
<comment type="pathway">
    <text evidence="1 7">Pyrimidine metabolism; UMP biosynthesis via de novo pathway; UMP from orotate: step 1/2.</text>
</comment>
<dbReference type="InterPro" id="IPR029057">
    <property type="entry name" value="PRTase-like"/>
</dbReference>
<dbReference type="InterPro" id="IPR006273">
    <property type="entry name" value="Orotate_PRibTrfase_bac"/>
</dbReference>
<dbReference type="HAMAP" id="MF_01208">
    <property type="entry name" value="PyrE"/>
    <property type="match status" value="1"/>
</dbReference>
<dbReference type="InterPro" id="IPR023031">
    <property type="entry name" value="OPRT"/>
</dbReference>
<sequence>MAMPLERDEVLQILRETGTLMEGHFLLTSGRHSGQFLLFSQALQFPPVAERLCRAMAEPFREAAVETVIGPAMGGVILAYEVARHLGARAMFAEKAGDGSMALRRGFRLRPGERVLVVEDAVTTGGSVEKVLAVVREAGGVPVGVSVIADRSSGAVDFGVPMHALITLDIPSWLPADCPLCRQGLPLVRPKG</sequence>
<keyword evidence="10" id="KW-1185">Reference proteome</keyword>
<feature type="binding site" evidence="7">
    <location>
        <position position="151"/>
    </location>
    <ligand>
        <name>orotate</name>
        <dbReference type="ChEBI" id="CHEBI:30839"/>
    </ligand>
</feature>
<organism evidence="9 10">
    <name type="scientific">Caldinitratiruptor microaerophilus</name>
    <dbReference type="NCBI Taxonomy" id="671077"/>
    <lineage>
        <taxon>Bacteria</taxon>
        <taxon>Bacillati</taxon>
        <taxon>Bacillota</taxon>
        <taxon>Clostridia</taxon>
        <taxon>Eubacteriales</taxon>
        <taxon>Symbiobacteriaceae</taxon>
        <taxon>Caldinitratiruptor</taxon>
    </lineage>
</organism>
<keyword evidence="4 7" id="KW-0808">Transferase</keyword>
<proteinExistence type="inferred from homology"/>
<comment type="subunit">
    <text evidence="7">Homodimer.</text>
</comment>
<keyword evidence="3 7" id="KW-0328">Glycosyltransferase</keyword>
<dbReference type="Proteomes" id="UP001163687">
    <property type="component" value="Chromosome"/>
</dbReference>
<dbReference type="Gene3D" id="3.40.50.2020">
    <property type="match status" value="1"/>
</dbReference>
<protein>
    <recommendedName>
        <fullName evidence="2 7">Orotate phosphoribosyltransferase</fullName>
        <shortName evidence="7">OPRT</shortName>
        <shortName evidence="7">OPRTase</shortName>
        <ecNumber evidence="2 7">2.4.2.10</ecNumber>
    </recommendedName>
</protein>
<evidence type="ECO:0000259" key="8">
    <source>
        <dbReference type="Pfam" id="PF00156"/>
    </source>
</evidence>
<name>A0AA35CNN1_9FIRM</name>
<evidence type="ECO:0000256" key="2">
    <source>
        <dbReference type="ARBA" id="ARBA00011971"/>
    </source>
</evidence>
<dbReference type="SUPFAM" id="SSF53271">
    <property type="entry name" value="PRTase-like"/>
    <property type="match status" value="1"/>
</dbReference>
<keyword evidence="6 7" id="KW-0665">Pyrimidine biosynthesis</keyword>
<dbReference type="GO" id="GO:0000287">
    <property type="term" value="F:magnesium ion binding"/>
    <property type="evidence" value="ECO:0007669"/>
    <property type="project" value="UniProtKB-UniRule"/>
</dbReference>
<feature type="domain" description="Phosphoribosyltransferase" evidence="8">
    <location>
        <begin position="64"/>
        <end position="155"/>
    </location>
</feature>
<comment type="cofactor">
    <cofactor evidence="7">
        <name>Mg(2+)</name>
        <dbReference type="ChEBI" id="CHEBI:18420"/>
    </cofactor>
</comment>